<proteinExistence type="predicted"/>
<accession>A0A0D0NM76</accession>
<sequence length="139" mass="15531">MTTTRGVRNNNPGNIDYNKANKWKGQLPPIPAIESRFARFDTPENGIRALAKLLLTYQNKHGLKTVKAIINRWAPSVENDTAAYVRAVELNTGTRPGAEINLRDPDVMAGFVRAIIHHENAGYEYPEHVLAEGVRRGLE</sequence>
<organism evidence="2 3">
    <name type="scientific">Pseudomonas fluorescens</name>
    <dbReference type="NCBI Taxonomy" id="294"/>
    <lineage>
        <taxon>Bacteria</taxon>
        <taxon>Pseudomonadati</taxon>
        <taxon>Pseudomonadota</taxon>
        <taxon>Gammaproteobacteria</taxon>
        <taxon>Pseudomonadales</taxon>
        <taxon>Pseudomonadaceae</taxon>
        <taxon>Pseudomonas</taxon>
    </lineage>
</organism>
<dbReference type="RefSeq" id="WP_042729037.1">
    <property type="nucleotide sequence ID" value="NZ_JXNZ01000042.1"/>
</dbReference>
<evidence type="ECO:0000313" key="3">
    <source>
        <dbReference type="Proteomes" id="UP000032101"/>
    </source>
</evidence>
<feature type="compositionally biased region" description="Polar residues" evidence="1">
    <location>
        <begin position="1"/>
        <end position="13"/>
    </location>
</feature>
<evidence type="ECO:0000313" key="2">
    <source>
        <dbReference type="EMBL" id="KIQ60191.1"/>
    </source>
</evidence>
<reference evidence="2 3" key="1">
    <citation type="submission" date="2015-01" db="EMBL/GenBank/DDBJ databases">
        <title>Draft Genome Sequence of the Biocontrol and Plant Growth-Promoting Rhizobacteria (PGPR) Pseudomonas fluorescens UM270.</title>
        <authorList>
            <person name="Hernandez-Salmeron J.E."/>
            <person name="Santoyo G."/>
            <person name="Moreno-Hagelsieb G."/>
            <person name="Hernandez-Leon R."/>
        </authorList>
    </citation>
    <scope>NUCLEOTIDE SEQUENCE [LARGE SCALE GENOMIC DNA]</scope>
    <source>
        <strain evidence="2 3">UM270</strain>
    </source>
</reference>
<dbReference type="OrthoDB" id="8849052at2"/>
<evidence type="ECO:0000256" key="1">
    <source>
        <dbReference type="SAM" id="MobiDB-lite"/>
    </source>
</evidence>
<gene>
    <name evidence="2" type="ORF">RL74_06775</name>
</gene>
<protein>
    <submittedName>
        <fullName evidence="2">Structural protein</fullName>
    </submittedName>
</protein>
<dbReference type="EMBL" id="JXNZ01000042">
    <property type="protein sequence ID" value="KIQ60191.1"/>
    <property type="molecule type" value="Genomic_DNA"/>
</dbReference>
<dbReference type="AlphaFoldDB" id="A0A0D0NM76"/>
<dbReference type="PATRIC" id="fig|294.124.peg.1387"/>
<feature type="region of interest" description="Disordered" evidence="1">
    <location>
        <begin position="1"/>
        <end position="20"/>
    </location>
</feature>
<comment type="caution">
    <text evidence="2">The sequence shown here is derived from an EMBL/GenBank/DDBJ whole genome shotgun (WGS) entry which is preliminary data.</text>
</comment>
<name>A0A0D0NM76_PSEFL</name>
<dbReference type="Proteomes" id="UP000032101">
    <property type="component" value="Unassembled WGS sequence"/>
</dbReference>